<dbReference type="Pfam" id="PF02036">
    <property type="entry name" value="SCP2"/>
    <property type="match status" value="1"/>
</dbReference>
<sequence length="236" mass="26032">MTGHVEYCPIAVGVEILGDRWTPLVIRELSVGATGFNEIARGLPRLSRTLLSQRLRMLERRGLVWKEPAPRGQQVRYSLTASGAALSSVVWSLGQWAAEWTFGDPTDEECDGLTLMWRLHQCANPGALPAERTVVHLVLTGPGAAQGWLDIADGGVTVCQEEPAREPDLVIEAPTSAMLRWLMSVATFRELRMSGQVRLTGPAGLVRQFPDWFITSMFAESLGRARRRQDQEAVPA</sequence>
<keyword evidence="1" id="KW-0805">Transcription regulation</keyword>
<accession>A0A0S4QM65</accession>
<dbReference type="InterPro" id="IPR036527">
    <property type="entry name" value="SCP2_sterol-bd_dom_sf"/>
</dbReference>
<dbReference type="PANTHER" id="PTHR33204:SF18">
    <property type="entry name" value="TRANSCRIPTIONAL REGULATORY PROTEIN"/>
    <property type="match status" value="1"/>
</dbReference>
<dbReference type="CDD" id="cd00090">
    <property type="entry name" value="HTH_ARSR"/>
    <property type="match status" value="1"/>
</dbReference>
<dbReference type="GO" id="GO:0003677">
    <property type="term" value="F:DNA binding"/>
    <property type="evidence" value="ECO:0007669"/>
    <property type="project" value="UniProtKB-KW"/>
</dbReference>
<keyword evidence="6" id="KW-1185">Reference proteome</keyword>
<dbReference type="PROSITE" id="PS51118">
    <property type="entry name" value="HTH_HXLR"/>
    <property type="match status" value="1"/>
</dbReference>
<evidence type="ECO:0000259" key="4">
    <source>
        <dbReference type="PROSITE" id="PS51118"/>
    </source>
</evidence>
<evidence type="ECO:0000256" key="3">
    <source>
        <dbReference type="ARBA" id="ARBA00023163"/>
    </source>
</evidence>
<proteinExistence type="predicted"/>
<feature type="domain" description="HTH hxlR-type" evidence="4">
    <location>
        <begin position="8"/>
        <end position="105"/>
    </location>
</feature>
<keyword evidence="2 5" id="KW-0238">DNA-binding</keyword>
<organism evidence="5 6">
    <name type="scientific">Parafrankia irregularis</name>
    <dbReference type="NCBI Taxonomy" id="795642"/>
    <lineage>
        <taxon>Bacteria</taxon>
        <taxon>Bacillati</taxon>
        <taxon>Actinomycetota</taxon>
        <taxon>Actinomycetes</taxon>
        <taxon>Frankiales</taxon>
        <taxon>Frankiaceae</taxon>
        <taxon>Parafrankia</taxon>
    </lineage>
</organism>
<dbReference type="SUPFAM" id="SSF55718">
    <property type="entry name" value="SCP-like"/>
    <property type="match status" value="1"/>
</dbReference>
<evidence type="ECO:0000256" key="1">
    <source>
        <dbReference type="ARBA" id="ARBA00023015"/>
    </source>
</evidence>
<evidence type="ECO:0000313" key="6">
    <source>
        <dbReference type="Proteomes" id="UP000198802"/>
    </source>
</evidence>
<dbReference type="EMBL" id="FAOZ01000007">
    <property type="protein sequence ID" value="CUU56174.1"/>
    <property type="molecule type" value="Genomic_DNA"/>
</dbReference>
<dbReference type="RefSeq" id="WP_091275997.1">
    <property type="nucleotide sequence ID" value="NZ_FAOZ01000007.1"/>
</dbReference>
<evidence type="ECO:0000256" key="2">
    <source>
        <dbReference type="ARBA" id="ARBA00023125"/>
    </source>
</evidence>
<dbReference type="InterPro" id="IPR003033">
    <property type="entry name" value="SCP2_sterol-bd_dom"/>
</dbReference>
<dbReference type="PANTHER" id="PTHR33204">
    <property type="entry name" value="TRANSCRIPTIONAL REGULATOR, MARR FAMILY"/>
    <property type="match status" value="1"/>
</dbReference>
<reference evidence="6" key="1">
    <citation type="submission" date="2015-11" db="EMBL/GenBank/DDBJ databases">
        <authorList>
            <person name="Varghese N."/>
        </authorList>
    </citation>
    <scope>NUCLEOTIDE SEQUENCE [LARGE SCALE GENOMIC DNA]</scope>
    <source>
        <strain evidence="6">DSM 45899</strain>
    </source>
</reference>
<name>A0A0S4QM65_9ACTN</name>
<dbReference type="InterPro" id="IPR036390">
    <property type="entry name" value="WH_DNA-bd_sf"/>
</dbReference>
<keyword evidence="3" id="KW-0804">Transcription</keyword>
<evidence type="ECO:0000313" key="5">
    <source>
        <dbReference type="EMBL" id="CUU56174.1"/>
    </source>
</evidence>
<dbReference type="SUPFAM" id="SSF46785">
    <property type="entry name" value="Winged helix' DNA-binding domain"/>
    <property type="match status" value="1"/>
</dbReference>
<dbReference type="InterPro" id="IPR011991">
    <property type="entry name" value="ArsR-like_HTH"/>
</dbReference>
<dbReference type="AlphaFoldDB" id="A0A0S4QM65"/>
<dbReference type="InterPro" id="IPR036388">
    <property type="entry name" value="WH-like_DNA-bd_sf"/>
</dbReference>
<dbReference type="Gene3D" id="1.10.10.10">
    <property type="entry name" value="Winged helix-like DNA-binding domain superfamily/Winged helix DNA-binding domain"/>
    <property type="match status" value="1"/>
</dbReference>
<dbReference type="InterPro" id="IPR002577">
    <property type="entry name" value="HTH_HxlR"/>
</dbReference>
<dbReference type="Pfam" id="PF01638">
    <property type="entry name" value="HxlR"/>
    <property type="match status" value="1"/>
</dbReference>
<protein>
    <submittedName>
        <fullName evidence="5">DNA-binding transcriptional regulator, HxlR family</fullName>
    </submittedName>
</protein>
<dbReference type="Proteomes" id="UP000198802">
    <property type="component" value="Unassembled WGS sequence"/>
</dbReference>
<gene>
    <name evidence="5" type="ORF">Ga0074812_10758</name>
</gene>